<gene>
    <name evidence="2" type="ORF">GOODEAATRI_009530</name>
</gene>
<feature type="region of interest" description="Disordered" evidence="1">
    <location>
        <begin position="89"/>
        <end position="122"/>
    </location>
</feature>
<feature type="compositionally biased region" description="Polar residues" evidence="1">
    <location>
        <begin position="111"/>
        <end position="122"/>
    </location>
</feature>
<comment type="caution">
    <text evidence="2">The sequence shown here is derived from an EMBL/GenBank/DDBJ whole genome shotgun (WGS) entry which is preliminary data.</text>
</comment>
<dbReference type="Proteomes" id="UP001476798">
    <property type="component" value="Unassembled WGS sequence"/>
</dbReference>
<sequence>MVKEKNLALTAQNHWGMRGNTKTTGGPLPYLSGGAPHRAGRTGYRVRAGARGSRPRLGKGLLFCVAQAFKREACSQSNASFAPTGPAVIRRHAAGPPVTQTRGASSGYDGSDQTSGGVNGEASATKSYETYQASVFRPQILSVRSGSWINCKSRCQVGTPSRLGPPQPDEMSCRETVRTKRVKTHRELLRLIPSVETTMERSWRSVCVLTPASSDGVMKLTQQTEKRVSSQFSCRVLIDTTSAQRGPDKNGEELVPHGWPFSTSWAPTVVNHWNNVHQGAGPPSLAP</sequence>
<accession>A0ABV0MZY7</accession>
<evidence type="ECO:0000313" key="2">
    <source>
        <dbReference type="EMBL" id="MEQ2164706.1"/>
    </source>
</evidence>
<proteinExistence type="predicted"/>
<organism evidence="2 3">
    <name type="scientific">Goodea atripinnis</name>
    <dbReference type="NCBI Taxonomy" id="208336"/>
    <lineage>
        <taxon>Eukaryota</taxon>
        <taxon>Metazoa</taxon>
        <taxon>Chordata</taxon>
        <taxon>Craniata</taxon>
        <taxon>Vertebrata</taxon>
        <taxon>Euteleostomi</taxon>
        <taxon>Actinopterygii</taxon>
        <taxon>Neopterygii</taxon>
        <taxon>Teleostei</taxon>
        <taxon>Neoteleostei</taxon>
        <taxon>Acanthomorphata</taxon>
        <taxon>Ovalentaria</taxon>
        <taxon>Atherinomorphae</taxon>
        <taxon>Cyprinodontiformes</taxon>
        <taxon>Goodeidae</taxon>
        <taxon>Goodea</taxon>
    </lineage>
</organism>
<protein>
    <submittedName>
        <fullName evidence="2">Uncharacterized protein</fullName>
    </submittedName>
</protein>
<reference evidence="2 3" key="1">
    <citation type="submission" date="2021-06" db="EMBL/GenBank/DDBJ databases">
        <authorList>
            <person name="Palmer J.M."/>
        </authorList>
    </citation>
    <scope>NUCLEOTIDE SEQUENCE [LARGE SCALE GENOMIC DNA]</scope>
    <source>
        <strain evidence="2 3">GA_2019</strain>
        <tissue evidence="2">Muscle</tissue>
    </source>
</reference>
<dbReference type="EMBL" id="JAHRIO010020527">
    <property type="protein sequence ID" value="MEQ2164706.1"/>
    <property type="molecule type" value="Genomic_DNA"/>
</dbReference>
<name>A0ABV0MZY7_9TELE</name>
<keyword evidence="3" id="KW-1185">Reference proteome</keyword>
<evidence type="ECO:0000313" key="3">
    <source>
        <dbReference type="Proteomes" id="UP001476798"/>
    </source>
</evidence>
<evidence type="ECO:0000256" key="1">
    <source>
        <dbReference type="SAM" id="MobiDB-lite"/>
    </source>
</evidence>